<evidence type="ECO:0000313" key="3">
    <source>
        <dbReference type="EMBL" id="KAF0714755.1"/>
    </source>
</evidence>
<dbReference type="InterPro" id="IPR023620">
    <property type="entry name" value="SmpB"/>
</dbReference>
<reference evidence="4 5" key="1">
    <citation type="submission" date="2019-03" db="EMBL/GenBank/DDBJ databases">
        <authorList>
            <person name="Gaulin E."/>
            <person name="Dumas B."/>
        </authorList>
    </citation>
    <scope>NUCLEOTIDE SEQUENCE [LARGE SCALE GENOMIC DNA]</scope>
    <source>
        <strain evidence="4">CBS 568.67</strain>
    </source>
</reference>
<keyword evidence="2" id="KW-0694">RNA-binding</keyword>
<dbReference type="OrthoDB" id="4717at2759"/>
<dbReference type="GO" id="GO:0005829">
    <property type="term" value="C:cytosol"/>
    <property type="evidence" value="ECO:0007669"/>
    <property type="project" value="TreeGrafter"/>
</dbReference>
<gene>
    <name evidence="4" type="primary">Aste57867_3708</name>
    <name evidence="3" type="ORF">As57867_003697</name>
    <name evidence="4" type="ORF">ASTE57867_3708</name>
</gene>
<dbReference type="AlphaFoldDB" id="A0A485KA72"/>
<keyword evidence="5" id="KW-1185">Reference proteome</keyword>
<dbReference type="SUPFAM" id="SSF74982">
    <property type="entry name" value="Small protein B (SmpB)"/>
    <property type="match status" value="1"/>
</dbReference>
<dbReference type="EMBL" id="VJMH01000716">
    <property type="protein sequence ID" value="KAF0714755.1"/>
    <property type="molecule type" value="Genomic_DNA"/>
</dbReference>
<evidence type="ECO:0000313" key="4">
    <source>
        <dbReference type="EMBL" id="VFT80862.1"/>
    </source>
</evidence>
<dbReference type="PANTHER" id="PTHR30308:SF2">
    <property type="entry name" value="SSRA-BINDING PROTEIN"/>
    <property type="match status" value="1"/>
</dbReference>
<accession>A0A485KA72</accession>
<evidence type="ECO:0000313" key="5">
    <source>
        <dbReference type="Proteomes" id="UP000332933"/>
    </source>
</evidence>
<proteinExistence type="predicted"/>
<dbReference type="Proteomes" id="UP000332933">
    <property type="component" value="Unassembled WGS sequence"/>
</dbReference>
<dbReference type="Pfam" id="PF01668">
    <property type="entry name" value="SmpB"/>
    <property type="match status" value="1"/>
</dbReference>
<dbReference type="GO" id="GO:0070930">
    <property type="term" value="P:trans-translation-dependent protein tagging"/>
    <property type="evidence" value="ECO:0007669"/>
    <property type="project" value="TreeGrafter"/>
</dbReference>
<dbReference type="Gene3D" id="2.40.280.10">
    <property type="match status" value="1"/>
</dbReference>
<dbReference type="InterPro" id="IPR000037">
    <property type="entry name" value="SsrA-bd_prot"/>
</dbReference>
<protein>
    <submittedName>
        <fullName evidence="4">Aste57867_3708 protein</fullName>
    </submittedName>
</protein>
<evidence type="ECO:0000256" key="1">
    <source>
        <dbReference type="ARBA" id="ARBA00022490"/>
    </source>
</evidence>
<keyword evidence="1" id="KW-0963">Cytoplasm</keyword>
<sequence>MMMLALGRQPLAAAVPLLQPLLARHYGPIENKVPIRKVVENHAGRSKYNVVKELEVGIVLLPSEVKSIRAGNCDVSSAFAEEYDGELFLHNMFIPVWRSGICGRHEPYRVRKLLAHKSELKRLFEFNREPNSHLVPLRVHLGTTNWVKIQLGQCTRRRGPDNRQKEDGRDVKRQIDRALNDY</sequence>
<evidence type="ECO:0000256" key="2">
    <source>
        <dbReference type="ARBA" id="ARBA00022884"/>
    </source>
</evidence>
<name>A0A485KA72_9STRA</name>
<dbReference type="EMBL" id="CAADRA010000716">
    <property type="protein sequence ID" value="VFT80862.1"/>
    <property type="molecule type" value="Genomic_DNA"/>
</dbReference>
<dbReference type="GO" id="GO:0003723">
    <property type="term" value="F:RNA binding"/>
    <property type="evidence" value="ECO:0007669"/>
    <property type="project" value="UniProtKB-KW"/>
</dbReference>
<reference evidence="3" key="2">
    <citation type="submission" date="2019-06" db="EMBL/GenBank/DDBJ databases">
        <title>Genomics analysis of Aphanomyces spp. identifies a new class of oomycete effector associated with host adaptation.</title>
        <authorList>
            <person name="Gaulin E."/>
        </authorList>
    </citation>
    <scope>NUCLEOTIDE SEQUENCE</scope>
    <source>
        <strain evidence="3">CBS 578.67</strain>
    </source>
</reference>
<organism evidence="4 5">
    <name type="scientific">Aphanomyces stellatus</name>
    <dbReference type="NCBI Taxonomy" id="120398"/>
    <lineage>
        <taxon>Eukaryota</taxon>
        <taxon>Sar</taxon>
        <taxon>Stramenopiles</taxon>
        <taxon>Oomycota</taxon>
        <taxon>Saprolegniomycetes</taxon>
        <taxon>Saprolegniales</taxon>
        <taxon>Verrucalvaceae</taxon>
        <taxon>Aphanomyces</taxon>
    </lineage>
</organism>
<dbReference type="PANTHER" id="PTHR30308">
    <property type="entry name" value="TMRNA-BINDING COMPONENT OF TRANS-TRANSLATION TAGGING COMPLEX"/>
    <property type="match status" value="1"/>
</dbReference>